<dbReference type="Proteomes" id="UP000061603">
    <property type="component" value="Chromosome"/>
</dbReference>
<keyword evidence="2" id="KW-1185">Reference proteome</keyword>
<sequence length="127" mass="14480">MSGEPPSEPLLLHEDAFYEFFVPYRHPKSQSDIWGGMGLKTFGEDFQLVRSLDDNYLWTVVDSGCNADQWITSGIHHVNRVCYLVTEKPHNGLMIDFLAPHNLRSLTPLGLKRQLRKLEKTMAHLGG</sequence>
<reference evidence="1 2" key="1">
    <citation type="journal article" date="2015" name="Genome Announc.">
        <title>Complete Genome Sequence of a Novel Bacterium within the Family Rhodocyclaceae That Degrades Polycyclic Aromatic Hydrocarbons.</title>
        <authorList>
            <person name="Singleton D.R."/>
            <person name="Dickey A.N."/>
            <person name="Scholl E.H."/>
            <person name="Wright F.A."/>
            <person name="Aitken M.D."/>
        </authorList>
    </citation>
    <scope>NUCLEOTIDE SEQUENCE [LARGE SCALE GENOMIC DNA]</scope>
    <source>
        <strain evidence="2">PG1-Ca6</strain>
    </source>
</reference>
<organism evidence="1 2">
    <name type="scientific">Rugosibacter aromaticivorans</name>
    <dbReference type="NCBI Taxonomy" id="1565605"/>
    <lineage>
        <taxon>Bacteria</taxon>
        <taxon>Pseudomonadati</taxon>
        <taxon>Pseudomonadota</taxon>
        <taxon>Betaproteobacteria</taxon>
        <taxon>Nitrosomonadales</taxon>
        <taxon>Sterolibacteriaceae</taxon>
        <taxon>Rugosibacter</taxon>
    </lineage>
</organism>
<dbReference type="KEGG" id="rbu:PG1C_11690"/>
<accession>A0A0C5J1B1</accession>
<name>A0A0C5J1B1_9PROT</name>
<evidence type="ECO:0000313" key="2">
    <source>
        <dbReference type="Proteomes" id="UP000061603"/>
    </source>
</evidence>
<dbReference type="EMBL" id="CP010554">
    <property type="protein sequence ID" value="AJP48907.1"/>
    <property type="molecule type" value="Genomic_DNA"/>
</dbReference>
<protein>
    <submittedName>
        <fullName evidence="1">Uncharacterized protein</fullName>
    </submittedName>
</protein>
<proteinExistence type="predicted"/>
<evidence type="ECO:0000313" key="1">
    <source>
        <dbReference type="EMBL" id="AJP48907.1"/>
    </source>
</evidence>
<dbReference type="HOGENOM" id="CLU_1978856_0_0_4"/>
<gene>
    <name evidence="1" type="ORF">PG1C_11690</name>
</gene>
<dbReference type="AlphaFoldDB" id="A0A0C5J1B1"/>